<dbReference type="Pfam" id="PF19086">
    <property type="entry name" value="Terpene_syn_C_2"/>
    <property type="match status" value="1"/>
</dbReference>
<dbReference type="SUPFAM" id="SSF48576">
    <property type="entry name" value="Terpenoid synthases"/>
    <property type="match status" value="1"/>
</dbReference>
<dbReference type="AlphaFoldDB" id="E2Q1P2"/>
<gene>
    <name evidence="2" type="ORF">SCLAV_5601</name>
</gene>
<protein>
    <submittedName>
        <fullName evidence="2">Terpene synthase C domain-containing protein</fullName>
    </submittedName>
</protein>
<keyword evidence="3" id="KW-1185">Reference proteome</keyword>
<proteinExistence type="predicted"/>
<dbReference type="Gene3D" id="1.10.600.10">
    <property type="entry name" value="Farnesyl Diphosphate Synthase"/>
    <property type="match status" value="1"/>
</dbReference>
<feature type="region of interest" description="Disordered" evidence="1">
    <location>
        <begin position="1"/>
        <end position="34"/>
    </location>
</feature>
<dbReference type="EMBL" id="CM000913">
    <property type="protein sequence ID" value="EFG10668.1"/>
    <property type="molecule type" value="Genomic_DNA"/>
</dbReference>
<feature type="compositionally biased region" description="Gly residues" evidence="1">
    <location>
        <begin position="9"/>
        <end position="18"/>
    </location>
</feature>
<evidence type="ECO:0000313" key="2">
    <source>
        <dbReference type="EMBL" id="EFG10668.1"/>
    </source>
</evidence>
<dbReference type="eggNOG" id="ENOG5031MQX">
    <property type="taxonomic scope" value="Bacteria"/>
</dbReference>
<evidence type="ECO:0000313" key="3">
    <source>
        <dbReference type="Proteomes" id="UP000002357"/>
    </source>
</evidence>
<dbReference type="RefSeq" id="WP_003962769.1">
    <property type="nucleotide sequence ID" value="NZ_CM000913.1"/>
</dbReference>
<dbReference type="SMR" id="E2Q1P2"/>
<dbReference type="InterPro" id="IPR008949">
    <property type="entry name" value="Isoprenoid_synthase_dom_sf"/>
</dbReference>
<evidence type="ECO:0000256" key="1">
    <source>
        <dbReference type="SAM" id="MobiDB-lite"/>
    </source>
</evidence>
<dbReference type="Proteomes" id="UP000002357">
    <property type="component" value="Chromosome"/>
</dbReference>
<reference evidence="2 3" key="1">
    <citation type="journal article" date="2010" name="Genome Biol. Evol.">
        <title>The sequence of a 1.8-mb bacterial linear plasmid reveals a rich evolutionary reservoir of secondary metabolic pathways.</title>
        <authorList>
            <person name="Medema M.H."/>
            <person name="Trefzer A."/>
            <person name="Kovalchuk A."/>
            <person name="van den Berg M."/>
            <person name="Mueller U."/>
            <person name="Heijne W."/>
            <person name="Wu L."/>
            <person name="Alam M.T."/>
            <person name="Ronning C.M."/>
            <person name="Nierman W.C."/>
            <person name="Bovenberg R.A.L."/>
            <person name="Breitling R."/>
            <person name="Takano E."/>
        </authorList>
    </citation>
    <scope>NUCLEOTIDE SEQUENCE [LARGE SCALE GENOMIC DNA]</scope>
    <source>
        <strain evidence="3">ATCC 27064 / DSM 738 / JCM 4710 / NBRC 13307 / NCIMB 12785 / NRRL 3585 / VKM Ac-602</strain>
    </source>
</reference>
<sequence>MEENAVGKTTGGRSTGDGTGEREGPGGPGDTALLHHAVDGCGTALRLVPGVRRWAGQHGLSLATDIVPQVCLAAAFCGGPDRDPEALALTTRLLTWTYALDDHSDDRTADSGSVAETIEGCLAVLHGAASARAEDPPLVRAFADLVPRALDGLAPPVAHAWQEEAAALLTGTLRERAWADGTAPPPSLAEYLDIGARTIAVALKAITLWCGLREPDLSDRLPQLLPPLARAALAVRLANDLSGHRVERALGIVDALTLGLSVADAEDRVRRHVHECADALRPLTSRGHRPALVVERSARWSVRLYGRYYAGR</sequence>
<dbReference type="STRING" id="1901.BB341_00545"/>
<accession>E2Q1P2</accession>
<dbReference type="KEGG" id="sclf:BB341_00545"/>
<dbReference type="GeneID" id="93728012"/>
<name>E2Q1P2_STRCL</name>
<dbReference type="OrthoDB" id="8905397at2"/>
<organism evidence="2 3">
    <name type="scientific">Streptomyces clavuligerus</name>
    <dbReference type="NCBI Taxonomy" id="1901"/>
    <lineage>
        <taxon>Bacteria</taxon>
        <taxon>Bacillati</taxon>
        <taxon>Actinomycetota</taxon>
        <taxon>Actinomycetes</taxon>
        <taxon>Kitasatosporales</taxon>
        <taxon>Streptomycetaceae</taxon>
        <taxon>Streptomyces</taxon>
    </lineage>
</organism>